<evidence type="ECO:0000313" key="1">
    <source>
        <dbReference type="EMBL" id="KAJ8957262.1"/>
    </source>
</evidence>
<protein>
    <submittedName>
        <fullName evidence="1">Uncharacterized protein</fullName>
    </submittedName>
</protein>
<proteinExistence type="predicted"/>
<comment type="caution">
    <text evidence="1">The sequence shown here is derived from an EMBL/GenBank/DDBJ whole genome shotgun (WGS) entry which is preliminary data.</text>
</comment>
<feature type="non-terminal residue" evidence="1">
    <location>
        <position position="80"/>
    </location>
</feature>
<dbReference type="Proteomes" id="UP001162162">
    <property type="component" value="Unassembled WGS sequence"/>
</dbReference>
<accession>A0AAV8Z180</accession>
<reference evidence="1" key="1">
    <citation type="journal article" date="2023" name="Insect Mol. Biol.">
        <title>Genome sequencing provides insights into the evolution of gene families encoding plant cell wall-degrading enzymes in longhorned beetles.</title>
        <authorList>
            <person name="Shin N.R."/>
            <person name="Okamura Y."/>
            <person name="Kirsch R."/>
            <person name="Pauchet Y."/>
        </authorList>
    </citation>
    <scope>NUCLEOTIDE SEQUENCE</scope>
    <source>
        <strain evidence="1">AMC_N1</strain>
    </source>
</reference>
<dbReference type="EMBL" id="JAPWTK010000024">
    <property type="protein sequence ID" value="KAJ8957262.1"/>
    <property type="molecule type" value="Genomic_DNA"/>
</dbReference>
<evidence type="ECO:0000313" key="2">
    <source>
        <dbReference type="Proteomes" id="UP001162162"/>
    </source>
</evidence>
<gene>
    <name evidence="1" type="ORF">NQ318_007826</name>
</gene>
<organism evidence="1 2">
    <name type="scientific">Aromia moschata</name>
    <dbReference type="NCBI Taxonomy" id="1265417"/>
    <lineage>
        <taxon>Eukaryota</taxon>
        <taxon>Metazoa</taxon>
        <taxon>Ecdysozoa</taxon>
        <taxon>Arthropoda</taxon>
        <taxon>Hexapoda</taxon>
        <taxon>Insecta</taxon>
        <taxon>Pterygota</taxon>
        <taxon>Neoptera</taxon>
        <taxon>Endopterygota</taxon>
        <taxon>Coleoptera</taxon>
        <taxon>Polyphaga</taxon>
        <taxon>Cucujiformia</taxon>
        <taxon>Chrysomeloidea</taxon>
        <taxon>Cerambycidae</taxon>
        <taxon>Cerambycinae</taxon>
        <taxon>Callichromatini</taxon>
        <taxon>Aromia</taxon>
    </lineage>
</organism>
<dbReference type="AlphaFoldDB" id="A0AAV8Z180"/>
<sequence>MKELFKDKLPKIQGNFRLLLSMLGHLLIIKKLHQVGLIHKWLQNYLPRRDRCWKNRHIIEVNNHTVNMDDMQGSFFVLFL</sequence>
<name>A0AAV8Z180_9CUCU</name>
<keyword evidence="2" id="KW-1185">Reference proteome</keyword>